<feature type="compositionally biased region" description="Basic and acidic residues" evidence="2">
    <location>
        <begin position="59"/>
        <end position="90"/>
    </location>
</feature>
<feature type="compositionally biased region" description="Acidic residues" evidence="2">
    <location>
        <begin position="1208"/>
        <end position="1217"/>
    </location>
</feature>
<feature type="region of interest" description="Disordered" evidence="2">
    <location>
        <begin position="1394"/>
        <end position="1435"/>
    </location>
</feature>
<feature type="compositionally biased region" description="Polar residues" evidence="2">
    <location>
        <begin position="891"/>
        <end position="901"/>
    </location>
</feature>
<feature type="compositionally biased region" description="Basic and acidic residues" evidence="2">
    <location>
        <begin position="629"/>
        <end position="641"/>
    </location>
</feature>
<dbReference type="Proteomes" id="UP001487740">
    <property type="component" value="Unassembled WGS sequence"/>
</dbReference>
<feature type="compositionally biased region" description="Basic and acidic residues" evidence="2">
    <location>
        <begin position="1246"/>
        <end position="1257"/>
    </location>
</feature>
<feature type="region of interest" description="Disordered" evidence="2">
    <location>
        <begin position="499"/>
        <end position="537"/>
    </location>
</feature>
<feature type="compositionally biased region" description="Basic and acidic residues" evidence="2">
    <location>
        <begin position="987"/>
        <end position="999"/>
    </location>
</feature>
<feature type="region of interest" description="Disordered" evidence="2">
    <location>
        <begin position="1963"/>
        <end position="1995"/>
    </location>
</feature>
<feature type="region of interest" description="Disordered" evidence="2">
    <location>
        <begin position="433"/>
        <end position="470"/>
    </location>
</feature>
<sequence>MWDSQHEEKDPVIVNTREDTSSQSKGKENLAQKNRADSDTHNKEGEHVAEKSNINFDAQSKEGEPIAEEDRVYYDTQSKEGEHVAEKSRANSDTQNTEEKPVAEESRVHSNIQSKEVEHVAEKVGDGDSVRNEEESVSRSTSDSDCKFSSSCEVIDIVTNLESKRRKRVMDLLGRLDLDYSTILKPTQDPKEQDVLLPYIIESSGADQSGQRKLKRSKASDKEVSGHVEGKSGIAGPERIKRRKTTSFYVSEHNKGKPITAEPQKQEKELESHENINEDVSKNIQGKSNIAGQRKLWRLQANDKDVPKHIQTPKPQPGAKKRGRKSKAEKARLLLEQMVQCCNMLQSSSSHSHRHIAQLLSMEIKKAKEGEVTPTPSEASHGHGVSAKPGETADPRVDDSQVDSPIQEDFESQVLEIEATFLVKASARGQEIKGVSLPPPTLQYSGAEAKVSGRAEESSTSEGLSETFENSSELLPPILRPQCAQFKPYSSFSSRIFSDDSLSPDTHDTTSKLVSSVSRSIPSDPNHTQSEPVHPHLHYTPSVCIQSESHPSVKNIHTALPCMMPNLMQGLSYTADSHTEPQHSSPSHSTQQETSPSIIPHSTESELNACPPNNTGTKLHISTSQDNPPEDHSSVLDHTQADPHNLFPHNLDPVIQFAHHPRKRTQKSSQKSTCNYNLRSKLHNKGNVSETVTPTEFSNMTTLLKKHCKSEPRVYLRKVECDTSIVVIKNAESQKLSAPTARDMSLPVSIPVSMLALPSGQKNVVQVLEKVVDSQEGKCVKGKLQEGSSKSACMKNDSEEGMHVSNIHRSTNDDSAVSVVGAESSLGDAENSVKETDCEESQGGIVEVSFFDETCHESSEKELSVMQEGTDVEHSQREIAEESLLGETCGERSQNTETSEISQEETDVESLGGTFDGNVSEETSGKNSHKTEGSEMSQDRNDAKNSQGGNFSDEMCVEKCQEVETSEMSQEGTDGEASANSQGESDTEGHQKVVQRVENRQEVSCAEECQALAVSASDSQGGTSGEQYETVVESDVNSEGGPEIEECQMVVNAANNQEGTGGKGSQLVVSECDTAAAGLYEYDAICSQTGEDSISTEFVHHLPNEAQLLENLERRLENTGRDWGVQSNFEAQNVILKDTTMGKTSPAQASSEEQVELRQCSHDTHTDETSLTEEGKDGEAAGNGDPIDSDGEDVLSLYTDYSLLDTDVSGEEDTPEADDFKIFKDTEEDHTEEYSSVSKSEGMAGDVKDSMLAEPSEHSQSGDGLEVGAGSDEALSPTDSDVESLQSKSSVIDRIVENEAKCSLEEEMLESGILNSFPSGDKGGQSNEAEGPAEVFRDGQEVITASPLSSPPEVLQSDSTSRECTDPIDASNNAGSPHCFKPSQSEWNFIPLQENKPGETGFRGQEEVCDKTTSDKSPFTSCKSNERAQPPTATQALVVPPPSLYRNRTFLVPRPKLPGNLGICFLFINRGFCERQDCHYSHEITLECESYLGLLILHFVTNNRQHDAWTLLKHHLSHHHNSLPLAVSFLLPLARYLVNLTHNKQPSWIRVPSSLTLPLDIAKMRILCVGRHGATAFRLLSSCYTRASPEGLKILLNIFVRFCESFPGRELLSPWEKVVLWGYDCHEGSSTDKLKDLLSIEWLRLQMLSGNASKVLKVYNHLSQALTSPNVFFTRITCQVISYFIDTGKLQDSFKVLGQVRRLRAKSCSILTALIPTNRESVQALVAELQELGELVCELCVPLAASSWSLLLSHMMDIHDLPMTMNLLLVQMNFMTPEINILKWVLKEGITKGPAILQPLCSFVCQLPEKVLRPLENSLSCLINACTPSSQHMKSQIIQHCKRFGINLRPHFDDSAILIEEHIEPYQCNSSFIQKENSSSITNNNSIGIHSNSDSTISDYLSSNSSSSCSQGELQNHTPPPGFVVFHQEMSTSETSGLVENIVADRGCAQDLRGDYVPTLCGQSELPMSPSPRSLSHSVRSELVSSQQDERRLSHQRPITSCQVHQVFEKDINSEKFSGRPGRLFNMQQKHWFLLEKDGQLDHMRSSSTLGSSPSSSGFSDPYVCSSPPSRPSSRISLRNEYVELDDERNDSGPSMLLLHEIAALENVLEKRERVAELAAALTDCSNIYSSGTKFSSIMKTCKTSRSGVPSPEMREVMGALGILVMMECVQQKIFSEAELTILTLHHQRLSFFNSLVSREKGCSEQQLAVKALWVLYHMKNYSLFIDILEETSWSGGVEDVRARLQLLCEVLDVMRQSGKSKVSLWYTGKILASLVIYYHSDTMMLHNYHDLLDLPGHLEAAWECVEALGIVGVVEQFIVILKTALRLGLPFSQHFTYHLMNRGIGVGSMEMVMAPDRSYGKPPLPLTVQRECASQKLNGKPRQGKAPRRGSKRRGAFQGTYKGGRLHGHPRGRQAALDRQQN</sequence>
<feature type="compositionally biased region" description="Low complexity" evidence="2">
    <location>
        <begin position="458"/>
        <end position="469"/>
    </location>
</feature>
<feature type="compositionally biased region" description="Basic and acidic residues" evidence="2">
    <location>
        <begin position="264"/>
        <end position="281"/>
    </location>
</feature>
<accession>A0AAW0TTP0</accession>
<feature type="compositionally biased region" description="Basic and acidic residues" evidence="2">
    <location>
        <begin position="97"/>
        <end position="108"/>
    </location>
</feature>
<evidence type="ECO:0000256" key="2">
    <source>
        <dbReference type="SAM" id="MobiDB-lite"/>
    </source>
</evidence>
<feature type="region of interest" description="Disordered" evidence="2">
    <location>
        <begin position="882"/>
        <end position="999"/>
    </location>
</feature>
<feature type="compositionally biased region" description="Polar residues" evidence="2">
    <location>
        <begin position="1313"/>
        <end position="1328"/>
    </location>
</feature>
<feature type="compositionally biased region" description="Basic and acidic residues" evidence="2">
    <location>
        <begin position="218"/>
        <end position="230"/>
    </location>
</feature>
<dbReference type="InterPro" id="IPR000571">
    <property type="entry name" value="Znf_CCCH"/>
</dbReference>
<feature type="compositionally biased region" description="Polar residues" evidence="2">
    <location>
        <begin position="966"/>
        <end position="984"/>
    </location>
</feature>
<comment type="caution">
    <text evidence="4">The sequence shown here is derived from an EMBL/GenBank/DDBJ whole genome shotgun (WGS) entry which is preliminary data.</text>
</comment>
<feature type="zinc finger region" description="C3H1-type" evidence="1">
    <location>
        <begin position="1458"/>
        <end position="1485"/>
    </location>
</feature>
<feature type="region of interest" description="Disordered" evidence="2">
    <location>
        <begin position="1137"/>
        <end position="1193"/>
    </location>
</feature>
<feature type="compositionally biased region" description="Polar residues" evidence="2">
    <location>
        <begin position="1141"/>
        <end position="1152"/>
    </location>
</feature>
<feature type="compositionally biased region" description="Basic and acidic residues" evidence="2">
    <location>
        <begin position="115"/>
        <end position="146"/>
    </location>
</feature>
<evidence type="ECO:0000259" key="3">
    <source>
        <dbReference type="PROSITE" id="PS50103"/>
    </source>
</evidence>
<feature type="region of interest" description="Disordered" evidence="2">
    <location>
        <begin position="2376"/>
        <end position="2423"/>
    </location>
</feature>
<evidence type="ECO:0000313" key="5">
    <source>
        <dbReference type="Proteomes" id="UP001487740"/>
    </source>
</evidence>
<feature type="compositionally biased region" description="Low complexity" evidence="2">
    <location>
        <begin position="2046"/>
        <end position="2077"/>
    </location>
</feature>
<feature type="compositionally biased region" description="Basic and acidic residues" evidence="2">
    <location>
        <begin position="1404"/>
        <end position="1414"/>
    </location>
</feature>
<keyword evidence="1" id="KW-0863">Zinc-finger</keyword>
<feature type="compositionally biased region" description="Basic residues" evidence="2">
    <location>
        <begin position="2383"/>
        <end position="2396"/>
    </location>
</feature>
<feature type="compositionally biased region" description="Basic and acidic residues" evidence="2">
    <location>
        <begin position="1"/>
        <end position="50"/>
    </location>
</feature>
<feature type="domain" description="C3H1-type" evidence="3">
    <location>
        <begin position="1458"/>
        <end position="1485"/>
    </location>
</feature>
<evidence type="ECO:0000313" key="4">
    <source>
        <dbReference type="EMBL" id="KAK8390656.1"/>
    </source>
</evidence>
<protein>
    <recommendedName>
        <fullName evidence="3">C3H1-type domain-containing protein</fullName>
    </recommendedName>
</protein>
<gene>
    <name evidence="4" type="ORF">O3P69_010397</name>
</gene>
<feature type="compositionally biased region" description="Polar residues" evidence="2">
    <location>
        <begin position="600"/>
        <end position="627"/>
    </location>
</feature>
<feature type="compositionally biased region" description="Polar residues" evidence="2">
    <location>
        <begin position="1277"/>
        <end position="1290"/>
    </location>
</feature>
<keyword evidence="1" id="KW-0862">Zinc</keyword>
<keyword evidence="1" id="KW-0479">Metal-binding</keyword>
<feature type="compositionally biased region" description="Basic and acidic residues" evidence="2">
    <location>
        <begin position="1218"/>
        <end position="1227"/>
    </location>
</feature>
<organism evidence="4 5">
    <name type="scientific">Scylla paramamosain</name>
    <name type="common">Mud crab</name>
    <dbReference type="NCBI Taxonomy" id="85552"/>
    <lineage>
        <taxon>Eukaryota</taxon>
        <taxon>Metazoa</taxon>
        <taxon>Ecdysozoa</taxon>
        <taxon>Arthropoda</taxon>
        <taxon>Crustacea</taxon>
        <taxon>Multicrustacea</taxon>
        <taxon>Malacostraca</taxon>
        <taxon>Eumalacostraca</taxon>
        <taxon>Eucarida</taxon>
        <taxon>Decapoda</taxon>
        <taxon>Pleocyemata</taxon>
        <taxon>Brachyura</taxon>
        <taxon>Eubrachyura</taxon>
        <taxon>Portunoidea</taxon>
        <taxon>Portunidae</taxon>
        <taxon>Portuninae</taxon>
        <taxon>Scylla</taxon>
    </lineage>
</organism>
<feature type="region of interest" description="Disordered" evidence="2">
    <location>
        <begin position="2044"/>
        <end position="2077"/>
    </location>
</feature>
<feature type="region of interest" description="Disordered" evidence="2">
    <location>
        <begin position="206"/>
        <end position="289"/>
    </location>
</feature>
<feature type="region of interest" description="Disordered" evidence="2">
    <location>
        <begin position="1312"/>
        <end position="1377"/>
    </location>
</feature>
<feature type="compositionally biased region" description="Basic and acidic residues" evidence="2">
    <location>
        <begin position="929"/>
        <end position="943"/>
    </location>
</feature>
<reference evidence="4 5" key="1">
    <citation type="submission" date="2023-03" db="EMBL/GenBank/DDBJ databases">
        <title>High-quality genome of Scylla paramamosain provides insights in environmental adaptation.</title>
        <authorList>
            <person name="Zhang L."/>
        </authorList>
    </citation>
    <scope>NUCLEOTIDE SEQUENCE [LARGE SCALE GENOMIC DNA]</scope>
    <source>
        <strain evidence="4">LZ_2023a</strain>
        <tissue evidence="4">Muscle</tissue>
    </source>
</reference>
<keyword evidence="5" id="KW-1185">Reference proteome</keyword>
<dbReference type="GO" id="GO:0008270">
    <property type="term" value="F:zinc ion binding"/>
    <property type="evidence" value="ECO:0007669"/>
    <property type="project" value="UniProtKB-KW"/>
</dbReference>
<feature type="region of interest" description="Disordered" evidence="2">
    <location>
        <begin position="575"/>
        <end position="650"/>
    </location>
</feature>
<feature type="region of interest" description="Disordered" evidence="2">
    <location>
        <begin position="1"/>
        <end position="147"/>
    </location>
</feature>
<name>A0AAW0TTP0_SCYPA</name>
<dbReference type="EMBL" id="JARAKH010000025">
    <property type="protein sequence ID" value="KAK8390656.1"/>
    <property type="molecule type" value="Genomic_DNA"/>
</dbReference>
<feature type="compositionally biased region" description="Polar residues" evidence="2">
    <location>
        <begin position="1971"/>
        <end position="1987"/>
    </location>
</feature>
<feature type="compositionally biased region" description="Low complexity" evidence="2">
    <location>
        <begin position="582"/>
        <end position="597"/>
    </location>
</feature>
<evidence type="ECO:0000256" key="1">
    <source>
        <dbReference type="PROSITE-ProRule" id="PRU00723"/>
    </source>
</evidence>
<feature type="compositionally biased region" description="Basic and acidic residues" evidence="2">
    <location>
        <begin position="1155"/>
        <end position="1179"/>
    </location>
</feature>
<feature type="region of interest" description="Disordered" evidence="2">
    <location>
        <begin position="368"/>
        <end position="402"/>
    </location>
</feature>
<feature type="region of interest" description="Disordered" evidence="2">
    <location>
        <begin position="302"/>
        <end position="328"/>
    </location>
</feature>
<dbReference type="PROSITE" id="PS50103">
    <property type="entry name" value="ZF_C3H1"/>
    <property type="match status" value="1"/>
</dbReference>
<feature type="compositionally biased region" description="Polar residues" evidence="2">
    <location>
        <begin position="511"/>
        <end position="531"/>
    </location>
</feature>
<feature type="region of interest" description="Disordered" evidence="2">
    <location>
        <begin position="1902"/>
        <end position="1924"/>
    </location>
</feature>
<proteinExistence type="predicted"/>
<feature type="region of interest" description="Disordered" evidence="2">
    <location>
        <begin position="1206"/>
        <end position="1291"/>
    </location>
</feature>